<sequence>MASEVFSDVEGAEDTGRDLDYPEPDAEPLCWSHHSNSCGCDPQDQQQDLAEGEYRFSTESPFPSGWRRLSNDLETWPLW</sequence>
<feature type="region of interest" description="Disordered" evidence="1">
    <location>
        <begin position="1"/>
        <end position="26"/>
    </location>
</feature>
<reference evidence="2" key="1">
    <citation type="journal article" date="2014" name="Int. J. Syst. Evol. Microbiol.">
        <title>Complete genome sequence of Corynebacterium casei LMG S-19264T (=DSM 44701T), isolated from a smear-ripened cheese.</title>
        <authorList>
            <consortium name="US DOE Joint Genome Institute (JGI-PGF)"/>
            <person name="Walter F."/>
            <person name="Albersmeier A."/>
            <person name="Kalinowski J."/>
            <person name="Ruckert C."/>
        </authorList>
    </citation>
    <scope>NUCLEOTIDE SEQUENCE</scope>
    <source>
        <strain evidence="2">JCM 4059</strain>
    </source>
</reference>
<comment type="caution">
    <text evidence="2">The sequence shown here is derived from an EMBL/GenBank/DDBJ whole genome shotgun (WGS) entry which is preliminary data.</text>
</comment>
<dbReference type="Proteomes" id="UP000638313">
    <property type="component" value="Unassembled WGS sequence"/>
</dbReference>
<accession>A0A919EBC6</accession>
<name>A0A919EBC6_9ACTN</name>
<evidence type="ECO:0000313" key="2">
    <source>
        <dbReference type="EMBL" id="GHF33181.1"/>
    </source>
</evidence>
<evidence type="ECO:0000256" key="1">
    <source>
        <dbReference type="SAM" id="MobiDB-lite"/>
    </source>
</evidence>
<dbReference type="EMBL" id="BNBD01000002">
    <property type="protein sequence ID" value="GHF33181.1"/>
    <property type="molecule type" value="Genomic_DNA"/>
</dbReference>
<organism evidence="2 3">
    <name type="scientific">Streptomyces mashuensis</name>
    <dbReference type="NCBI Taxonomy" id="33904"/>
    <lineage>
        <taxon>Bacteria</taxon>
        <taxon>Bacillati</taxon>
        <taxon>Actinomycetota</taxon>
        <taxon>Actinomycetes</taxon>
        <taxon>Kitasatosporales</taxon>
        <taxon>Streptomycetaceae</taxon>
        <taxon>Streptomyces</taxon>
    </lineage>
</organism>
<protein>
    <submittedName>
        <fullName evidence="2">Uncharacterized protein</fullName>
    </submittedName>
</protein>
<dbReference type="AlphaFoldDB" id="A0A919EBC6"/>
<keyword evidence="3" id="KW-1185">Reference proteome</keyword>
<dbReference type="RefSeq" id="WP_190128440.1">
    <property type="nucleotide sequence ID" value="NZ_BNBD01000002.1"/>
</dbReference>
<proteinExistence type="predicted"/>
<gene>
    <name evidence="2" type="ORF">GCM10010218_12840</name>
</gene>
<evidence type="ECO:0000313" key="3">
    <source>
        <dbReference type="Proteomes" id="UP000638313"/>
    </source>
</evidence>
<reference evidence="2" key="2">
    <citation type="submission" date="2020-09" db="EMBL/GenBank/DDBJ databases">
        <authorList>
            <person name="Sun Q."/>
            <person name="Ohkuma M."/>
        </authorList>
    </citation>
    <scope>NUCLEOTIDE SEQUENCE</scope>
    <source>
        <strain evidence="2">JCM 4059</strain>
    </source>
</reference>